<sequence>MPDLNDPPRELASTYLKFAGFWPAGPKLQRALLDFTSRQPVLSTGAAAWMKSFARAFVPMSHNLFRGLNAAAMFAQSLPANLREVGSDLKIMEIIEIGREEGIGLYGAPRASLVRRLQNAPDVAARRRLLGTEARNIFDDCDAVLEQTTPPKLGFAVVMVRDAIAAARDGHWISAQAGATAALDGAARTVLADKRIREAVTRTGRITRRDETVFDEFKVIQAIALMPVYGAHPNYRYDDIVPSNYSRHATAHSAARRQFSKRNTVQAILVTTSLLAWVDDL</sequence>
<accession>A0A2M8W3M1</accession>
<dbReference type="RefSeq" id="WP_100350838.1">
    <property type="nucleotide sequence ID" value="NZ_PGTZ01000011.1"/>
</dbReference>
<keyword evidence="2" id="KW-1185">Reference proteome</keyword>
<proteinExistence type="predicted"/>
<dbReference type="Proteomes" id="UP000231586">
    <property type="component" value="Unassembled WGS sequence"/>
</dbReference>
<evidence type="ECO:0000313" key="1">
    <source>
        <dbReference type="EMBL" id="PJI85533.1"/>
    </source>
</evidence>
<gene>
    <name evidence="1" type="ORF">CLV34_2713</name>
</gene>
<evidence type="ECO:0000313" key="2">
    <source>
        <dbReference type="Proteomes" id="UP000231586"/>
    </source>
</evidence>
<comment type="caution">
    <text evidence="1">The sequence shown here is derived from an EMBL/GenBank/DDBJ whole genome shotgun (WGS) entry which is preliminary data.</text>
</comment>
<protein>
    <submittedName>
        <fullName evidence="1">Uncharacterized protein</fullName>
    </submittedName>
</protein>
<dbReference type="AlphaFoldDB" id="A0A2M8W3M1"/>
<name>A0A2M8W3M1_9MICO</name>
<dbReference type="EMBL" id="PGTZ01000011">
    <property type="protein sequence ID" value="PJI85533.1"/>
    <property type="molecule type" value="Genomic_DNA"/>
</dbReference>
<organism evidence="1 2">
    <name type="scientific">Luteimicrobium subarcticum</name>
    <dbReference type="NCBI Taxonomy" id="620910"/>
    <lineage>
        <taxon>Bacteria</taxon>
        <taxon>Bacillati</taxon>
        <taxon>Actinomycetota</taxon>
        <taxon>Actinomycetes</taxon>
        <taxon>Micrococcales</taxon>
        <taxon>Luteimicrobium</taxon>
    </lineage>
</organism>
<reference evidence="1 2" key="1">
    <citation type="submission" date="2017-11" db="EMBL/GenBank/DDBJ databases">
        <title>Genomic Encyclopedia of Archaeal and Bacterial Type Strains, Phase II (KMG-II): From Individual Species to Whole Genera.</title>
        <authorList>
            <person name="Goeker M."/>
        </authorList>
    </citation>
    <scope>NUCLEOTIDE SEQUENCE [LARGE SCALE GENOMIC DNA]</scope>
    <source>
        <strain evidence="1 2">DSM 22413</strain>
    </source>
</reference>